<comment type="caution">
    <text evidence="2">The sequence shown here is derived from an EMBL/GenBank/DDBJ whole genome shotgun (WGS) entry which is preliminary data.</text>
</comment>
<dbReference type="EMBL" id="BTRK01000023">
    <property type="protein sequence ID" value="GMR63219.1"/>
    <property type="molecule type" value="Genomic_DNA"/>
</dbReference>
<dbReference type="AlphaFoldDB" id="A0AAN5DIW9"/>
<reference evidence="3" key="1">
    <citation type="submission" date="2022-10" db="EMBL/GenBank/DDBJ databases">
        <title>Genome assembly of Pristionchus species.</title>
        <authorList>
            <person name="Yoshida K."/>
            <person name="Sommer R.J."/>
        </authorList>
    </citation>
    <scope>NUCLEOTIDE SEQUENCE [LARGE SCALE GENOMIC DNA]</scope>
    <source>
        <strain evidence="3">RS5460</strain>
    </source>
</reference>
<gene>
    <name evidence="2" type="ORF">PMAYCL1PPCAC_33415</name>
</gene>
<protein>
    <submittedName>
        <fullName evidence="2">Uncharacterized protein</fullName>
    </submittedName>
</protein>
<feature type="compositionally biased region" description="Low complexity" evidence="1">
    <location>
        <begin position="224"/>
        <end position="256"/>
    </location>
</feature>
<evidence type="ECO:0000256" key="1">
    <source>
        <dbReference type="SAM" id="MobiDB-lite"/>
    </source>
</evidence>
<feature type="region of interest" description="Disordered" evidence="1">
    <location>
        <begin position="216"/>
        <end position="258"/>
    </location>
</feature>
<feature type="non-terminal residue" evidence="2">
    <location>
        <position position="1"/>
    </location>
</feature>
<keyword evidence="3" id="KW-1185">Reference proteome</keyword>
<feature type="non-terminal residue" evidence="2">
    <location>
        <position position="343"/>
    </location>
</feature>
<proteinExistence type="predicted"/>
<evidence type="ECO:0000313" key="2">
    <source>
        <dbReference type="EMBL" id="GMR63219.1"/>
    </source>
</evidence>
<sequence length="343" mass="37755">ARPVLQWVESRNYLTPGIVPQAGAVPQASISAPSTYTADSSTSMSGSVTAPPLLPCLRPRVSHRMQGGMSIPHHSRMHRGMPEIVRGALPGSLDDILSAYQHHHDDHAGAFHHQYHIDSLDPLEYQLNQHDYNEYPNVEHNPSSLDDVIVDDSRPLRPISPAIDYSLPGTTDRGVDGAATQRVQYTLRRPMQQRVRNSQPRRMRYAMQDNVRGVVFTPSTRDNQPQQQQPLVLQPQQQQSAPLVQSQPQQLQQAQPAGYRTIRRVHARSAAGQTAPGRVLLYFPYTIARSAPRFRGIRALFARVSTRVRAALRSVSTADSPSAAAAAATAANGKQPAATTAHH</sequence>
<dbReference type="Proteomes" id="UP001328107">
    <property type="component" value="Unassembled WGS sequence"/>
</dbReference>
<name>A0AAN5DIW9_9BILA</name>
<evidence type="ECO:0000313" key="3">
    <source>
        <dbReference type="Proteomes" id="UP001328107"/>
    </source>
</evidence>
<accession>A0AAN5DIW9</accession>
<organism evidence="2 3">
    <name type="scientific">Pristionchus mayeri</name>
    <dbReference type="NCBI Taxonomy" id="1317129"/>
    <lineage>
        <taxon>Eukaryota</taxon>
        <taxon>Metazoa</taxon>
        <taxon>Ecdysozoa</taxon>
        <taxon>Nematoda</taxon>
        <taxon>Chromadorea</taxon>
        <taxon>Rhabditida</taxon>
        <taxon>Rhabditina</taxon>
        <taxon>Diplogasteromorpha</taxon>
        <taxon>Diplogasteroidea</taxon>
        <taxon>Neodiplogasteridae</taxon>
        <taxon>Pristionchus</taxon>
    </lineage>
</organism>